<reference evidence="1" key="2">
    <citation type="journal article" date="2023" name="BMC Genomics">
        <title>Pest status, molecular evolution, and epigenetic factors derived from the genome assembly of Frankliniella fusca, a thysanopteran phytovirus vector.</title>
        <authorList>
            <person name="Catto M.A."/>
            <person name="Labadie P.E."/>
            <person name="Jacobson A.L."/>
            <person name="Kennedy G.G."/>
            <person name="Srinivasan R."/>
            <person name="Hunt B.G."/>
        </authorList>
    </citation>
    <scope>NUCLEOTIDE SEQUENCE</scope>
    <source>
        <strain evidence="1">PL_HMW_Pooled</strain>
    </source>
</reference>
<dbReference type="SUPFAM" id="SSF51695">
    <property type="entry name" value="PLC-like phosphodiesterases"/>
    <property type="match status" value="1"/>
</dbReference>
<dbReference type="Gene3D" id="3.20.20.190">
    <property type="entry name" value="Phosphatidylinositol (PI) phosphodiesterase"/>
    <property type="match status" value="1"/>
</dbReference>
<sequence>MSASAEVQILKWLESFKFSNNFESWMGDLPNSLKLIPVNSLAIPGSHDSMSSGISGTSGISPDSSLIVKALGKILGPFVKPLVYKWCVTQSRTAEEQLQLGIRYFDLRIAVHKPTGIFQFVHGMYAEEITQPFNSIKNFLLSNQQEVVILDIQHFYKFGTQHHKLLQNLLHDHFGNMLCPLPECGDVSKISLSWMTSRKYQVILIYRGPIGGDDVRLWPSRLWPTPWPQTTSIQSMVSFLSHGLAKRSSHVGYVTQCVLTPTPSFVVRHPLSNLLDKCAAPCNYAIISWLNQQHPGQKGVNVVITDFFDFDPVKFPFVKTIVLLNYKLIQEESVQQSWGTTRNKQMHQLQIAPGPLGAVPQVSHSPEVQVELKNLVHP</sequence>
<keyword evidence="2" id="KW-1185">Reference proteome</keyword>
<evidence type="ECO:0000313" key="1">
    <source>
        <dbReference type="EMBL" id="KAK3919504.1"/>
    </source>
</evidence>
<proteinExistence type="predicted"/>
<accession>A0AAE1LI29</accession>
<protein>
    <submittedName>
        <fullName evidence="1">PI-PLC X domain-containing protein 3</fullName>
    </submittedName>
</protein>
<reference evidence="1" key="1">
    <citation type="submission" date="2021-07" db="EMBL/GenBank/DDBJ databases">
        <authorList>
            <person name="Catto M.A."/>
            <person name="Jacobson A."/>
            <person name="Kennedy G."/>
            <person name="Labadie P."/>
            <person name="Hunt B.G."/>
            <person name="Srinivasan R."/>
        </authorList>
    </citation>
    <scope>NUCLEOTIDE SEQUENCE</scope>
    <source>
        <strain evidence="1">PL_HMW_Pooled</strain>
        <tissue evidence="1">Head</tissue>
    </source>
</reference>
<dbReference type="CDD" id="cd08616">
    <property type="entry name" value="PI-PLCXD1c"/>
    <property type="match status" value="1"/>
</dbReference>
<dbReference type="GO" id="GO:0008081">
    <property type="term" value="F:phosphoric diester hydrolase activity"/>
    <property type="evidence" value="ECO:0007669"/>
    <property type="project" value="InterPro"/>
</dbReference>
<evidence type="ECO:0000313" key="2">
    <source>
        <dbReference type="Proteomes" id="UP001219518"/>
    </source>
</evidence>
<dbReference type="Proteomes" id="UP001219518">
    <property type="component" value="Unassembled WGS sequence"/>
</dbReference>
<dbReference type="GO" id="GO:0006629">
    <property type="term" value="P:lipid metabolic process"/>
    <property type="evidence" value="ECO:0007669"/>
    <property type="project" value="InterPro"/>
</dbReference>
<dbReference type="InterPro" id="IPR051057">
    <property type="entry name" value="PI-PLC_domain"/>
</dbReference>
<dbReference type="InterPro" id="IPR042158">
    <property type="entry name" value="PLCXD1/2/3"/>
</dbReference>
<comment type="caution">
    <text evidence="1">The sequence shown here is derived from an EMBL/GenBank/DDBJ whole genome shotgun (WGS) entry which is preliminary data.</text>
</comment>
<dbReference type="AlphaFoldDB" id="A0AAE1LI29"/>
<gene>
    <name evidence="1" type="ORF">KUF71_008631</name>
</gene>
<name>A0AAE1LI29_9NEOP</name>
<dbReference type="InterPro" id="IPR017946">
    <property type="entry name" value="PLC-like_Pdiesterase_TIM-brl"/>
</dbReference>
<dbReference type="PANTHER" id="PTHR13593">
    <property type="match status" value="1"/>
</dbReference>
<dbReference type="EMBL" id="JAHWGI010000979">
    <property type="protein sequence ID" value="KAK3919504.1"/>
    <property type="molecule type" value="Genomic_DNA"/>
</dbReference>
<dbReference type="PANTHER" id="PTHR13593:SF113">
    <property type="entry name" value="SI:DKEY-266F7.9"/>
    <property type="match status" value="1"/>
</dbReference>
<organism evidence="1 2">
    <name type="scientific">Frankliniella fusca</name>
    <dbReference type="NCBI Taxonomy" id="407009"/>
    <lineage>
        <taxon>Eukaryota</taxon>
        <taxon>Metazoa</taxon>
        <taxon>Ecdysozoa</taxon>
        <taxon>Arthropoda</taxon>
        <taxon>Hexapoda</taxon>
        <taxon>Insecta</taxon>
        <taxon>Pterygota</taxon>
        <taxon>Neoptera</taxon>
        <taxon>Paraneoptera</taxon>
        <taxon>Thysanoptera</taxon>
        <taxon>Terebrantia</taxon>
        <taxon>Thripoidea</taxon>
        <taxon>Thripidae</taxon>
        <taxon>Frankliniella</taxon>
    </lineage>
</organism>